<dbReference type="InterPro" id="IPR010664">
    <property type="entry name" value="LipoPS_assembly_LptC-rel"/>
</dbReference>
<keyword evidence="6" id="KW-0732">Signal</keyword>
<dbReference type="NCBIfam" id="TIGR04409">
    <property type="entry name" value="LptC_YrbK"/>
    <property type="match status" value="1"/>
</dbReference>
<keyword evidence="5" id="KW-0472">Membrane</keyword>
<dbReference type="Gene3D" id="2.60.450.10">
    <property type="entry name" value="Lipopolysaccharide (LPS) transport protein A like domain"/>
    <property type="match status" value="1"/>
</dbReference>
<feature type="chain" id="PRO_5027123075" description="LPS export ABC transporter periplasmic protein LptC" evidence="6">
    <location>
        <begin position="18"/>
        <end position="187"/>
    </location>
</feature>
<dbReference type="InterPro" id="IPR052363">
    <property type="entry name" value="LPS_export_LptC"/>
</dbReference>
<evidence type="ECO:0000256" key="5">
    <source>
        <dbReference type="ARBA" id="ARBA00023136"/>
    </source>
</evidence>
<dbReference type="Pfam" id="PF06835">
    <property type="entry name" value="LptC"/>
    <property type="match status" value="1"/>
</dbReference>
<keyword evidence="4" id="KW-1133">Transmembrane helix</keyword>
<dbReference type="EMBL" id="CADCTV010000272">
    <property type="protein sequence ID" value="CAA9312802.1"/>
    <property type="molecule type" value="Genomic_DNA"/>
</dbReference>
<gene>
    <name evidence="7" type="ORF">AVDCRST_MAG89-1227</name>
</gene>
<dbReference type="PANTHER" id="PTHR37481">
    <property type="entry name" value="LIPOPOLYSACCHARIDE EXPORT SYSTEM PROTEIN LPTC"/>
    <property type="match status" value="1"/>
</dbReference>
<evidence type="ECO:0008006" key="8">
    <source>
        <dbReference type="Google" id="ProtNLM"/>
    </source>
</evidence>
<evidence type="ECO:0000256" key="1">
    <source>
        <dbReference type="ARBA" id="ARBA00022475"/>
    </source>
</evidence>
<keyword evidence="3" id="KW-0812">Transmembrane</keyword>
<evidence type="ECO:0000256" key="4">
    <source>
        <dbReference type="ARBA" id="ARBA00022989"/>
    </source>
</evidence>
<keyword evidence="2" id="KW-0997">Cell inner membrane</keyword>
<protein>
    <recommendedName>
        <fullName evidence="8">LPS export ABC transporter periplasmic protein LptC</fullName>
    </recommendedName>
</protein>
<evidence type="ECO:0000313" key="7">
    <source>
        <dbReference type="EMBL" id="CAA9312802.1"/>
    </source>
</evidence>
<dbReference type="GO" id="GO:0015221">
    <property type="term" value="F:lipopolysaccharide transmembrane transporter activity"/>
    <property type="evidence" value="ECO:0007669"/>
    <property type="project" value="InterPro"/>
</dbReference>
<accession>A0A6J4KR92</accession>
<name>A0A6J4KR92_9BACT</name>
<evidence type="ECO:0000256" key="2">
    <source>
        <dbReference type="ARBA" id="ARBA00022519"/>
    </source>
</evidence>
<proteinExistence type="predicted"/>
<dbReference type="GO" id="GO:0030288">
    <property type="term" value="C:outer membrane-bounded periplasmic space"/>
    <property type="evidence" value="ECO:0007669"/>
    <property type="project" value="TreeGrafter"/>
</dbReference>
<dbReference type="PANTHER" id="PTHR37481:SF1">
    <property type="entry name" value="LIPOPOLYSACCHARIDE EXPORT SYSTEM PROTEIN LPTC"/>
    <property type="match status" value="1"/>
</dbReference>
<reference evidence="7" key="1">
    <citation type="submission" date="2020-02" db="EMBL/GenBank/DDBJ databases">
        <authorList>
            <person name="Meier V. D."/>
        </authorList>
    </citation>
    <scope>NUCLEOTIDE SEQUENCE</scope>
    <source>
        <strain evidence="7">AVDCRST_MAG89</strain>
    </source>
</reference>
<evidence type="ECO:0000256" key="6">
    <source>
        <dbReference type="SAM" id="SignalP"/>
    </source>
</evidence>
<evidence type="ECO:0000256" key="3">
    <source>
        <dbReference type="ARBA" id="ARBA00022692"/>
    </source>
</evidence>
<dbReference type="GO" id="GO:0005886">
    <property type="term" value="C:plasma membrane"/>
    <property type="evidence" value="ECO:0007669"/>
    <property type="project" value="InterPro"/>
</dbReference>
<dbReference type="GO" id="GO:0017089">
    <property type="term" value="F:glycolipid transfer activity"/>
    <property type="evidence" value="ECO:0007669"/>
    <property type="project" value="TreeGrafter"/>
</dbReference>
<dbReference type="AlphaFoldDB" id="A0A6J4KR92"/>
<keyword evidence="1" id="KW-1003">Cell membrane</keyword>
<organism evidence="7">
    <name type="scientific">uncultured Gemmatimonadota bacterium</name>
    <dbReference type="NCBI Taxonomy" id="203437"/>
    <lineage>
        <taxon>Bacteria</taxon>
        <taxon>Pseudomonadati</taxon>
        <taxon>Gemmatimonadota</taxon>
        <taxon>environmental samples</taxon>
    </lineage>
</organism>
<dbReference type="InterPro" id="IPR026265">
    <property type="entry name" value="LptC"/>
</dbReference>
<sequence length="187" mass="20326">MSRTILLVSLCALALLAGCDGESGIAAPKANVDADDGQRTYGLNLKLSDGGVLKADLKGDTAFQRPNTQVFDLKGVRLTFYDKQGKNPGTLTSKTGEYDESTAVMVARGNVVLITKNDEGRQRTVRSEELHYDQRGDRVWSTRETTIVEEGRTMVTQGFESDTRFNNMKGNRAKAEGVQVNAGAGDF</sequence>
<feature type="signal peptide" evidence="6">
    <location>
        <begin position="1"/>
        <end position="17"/>
    </location>
</feature>
<dbReference type="PROSITE" id="PS51257">
    <property type="entry name" value="PROKAR_LIPOPROTEIN"/>
    <property type="match status" value="1"/>
</dbReference>